<feature type="transmembrane region" description="Helical" evidence="9">
    <location>
        <begin position="83"/>
        <end position="108"/>
    </location>
</feature>
<dbReference type="InterPro" id="IPR003010">
    <property type="entry name" value="C-N_Hydrolase"/>
</dbReference>
<comment type="subcellular location">
    <subcellularLocation>
        <location evidence="1 9">Cell membrane</location>
        <topology evidence="1 9">Multi-pass membrane protein</topology>
    </subcellularLocation>
</comment>
<reference evidence="12" key="1">
    <citation type="submission" date="2019-05" db="EMBL/GenBank/DDBJ databases">
        <title>Flavobacterium profundi sp. nov., isolated from a deep-sea seamount.</title>
        <authorList>
            <person name="Zhang D.-C."/>
        </authorList>
    </citation>
    <scope>NUCLEOTIDE SEQUENCE [LARGE SCALE GENOMIC DNA]</scope>
    <source>
        <strain evidence="12">TP390</strain>
    </source>
</reference>
<keyword evidence="6 9" id="KW-1133">Transmembrane helix</keyword>
<keyword evidence="4 9" id="KW-0808">Transferase</keyword>
<comment type="pathway">
    <text evidence="9">Protein modification; lipoprotein biosynthesis (N-acyl transfer).</text>
</comment>
<feature type="transmembrane region" description="Helical" evidence="9">
    <location>
        <begin position="475"/>
        <end position="497"/>
    </location>
</feature>
<evidence type="ECO:0000256" key="7">
    <source>
        <dbReference type="ARBA" id="ARBA00023136"/>
    </source>
</evidence>
<evidence type="ECO:0000256" key="6">
    <source>
        <dbReference type="ARBA" id="ARBA00022989"/>
    </source>
</evidence>
<dbReference type="Gene3D" id="3.60.110.10">
    <property type="entry name" value="Carbon-nitrogen hydrolase"/>
    <property type="match status" value="1"/>
</dbReference>
<dbReference type="PANTHER" id="PTHR38686:SF1">
    <property type="entry name" value="APOLIPOPROTEIN N-ACYLTRANSFERASE"/>
    <property type="match status" value="1"/>
</dbReference>
<feature type="transmembrane region" description="Helical" evidence="9">
    <location>
        <begin position="12"/>
        <end position="40"/>
    </location>
</feature>
<protein>
    <recommendedName>
        <fullName evidence="9">Apolipoprotein N-acyltransferase</fullName>
        <shortName evidence="9">ALP N-acyltransferase</shortName>
        <ecNumber evidence="9">2.3.1.269</ecNumber>
    </recommendedName>
</protein>
<dbReference type="GO" id="GO:0042158">
    <property type="term" value="P:lipoprotein biosynthetic process"/>
    <property type="evidence" value="ECO:0007669"/>
    <property type="project" value="UniProtKB-UniRule"/>
</dbReference>
<dbReference type="OrthoDB" id="9804277at2"/>
<dbReference type="InterPro" id="IPR045378">
    <property type="entry name" value="LNT_N"/>
</dbReference>
<dbReference type="Pfam" id="PF20154">
    <property type="entry name" value="LNT_N"/>
    <property type="match status" value="1"/>
</dbReference>
<dbReference type="GO" id="GO:0016410">
    <property type="term" value="F:N-acyltransferase activity"/>
    <property type="evidence" value="ECO:0007669"/>
    <property type="project" value="UniProtKB-UniRule"/>
</dbReference>
<dbReference type="PROSITE" id="PS50263">
    <property type="entry name" value="CN_HYDROLASE"/>
    <property type="match status" value="1"/>
</dbReference>
<feature type="transmembrane region" description="Helical" evidence="9">
    <location>
        <begin position="52"/>
        <end position="71"/>
    </location>
</feature>
<dbReference type="GO" id="GO:0005886">
    <property type="term" value="C:plasma membrane"/>
    <property type="evidence" value="ECO:0007669"/>
    <property type="project" value="UniProtKB-SubCell"/>
</dbReference>
<dbReference type="InterPro" id="IPR036526">
    <property type="entry name" value="C-N_Hydrolase_sf"/>
</dbReference>
<evidence type="ECO:0000256" key="8">
    <source>
        <dbReference type="ARBA" id="ARBA00023315"/>
    </source>
</evidence>
<dbReference type="InterPro" id="IPR004563">
    <property type="entry name" value="Apolipo_AcylTrfase"/>
</dbReference>
<feature type="transmembrane region" description="Helical" evidence="9">
    <location>
        <begin position="158"/>
        <end position="181"/>
    </location>
</feature>
<evidence type="ECO:0000313" key="11">
    <source>
        <dbReference type="EMBL" id="MVO10054.1"/>
    </source>
</evidence>
<feature type="transmembrane region" description="Helical" evidence="9">
    <location>
        <begin position="120"/>
        <end position="146"/>
    </location>
</feature>
<evidence type="ECO:0000256" key="5">
    <source>
        <dbReference type="ARBA" id="ARBA00022692"/>
    </source>
</evidence>
<organism evidence="11 12">
    <name type="scientific">Flavobacterium profundi</name>
    <dbReference type="NCBI Taxonomy" id="1774945"/>
    <lineage>
        <taxon>Bacteria</taxon>
        <taxon>Pseudomonadati</taxon>
        <taxon>Bacteroidota</taxon>
        <taxon>Flavobacteriia</taxon>
        <taxon>Flavobacteriales</taxon>
        <taxon>Flavobacteriaceae</taxon>
        <taxon>Flavobacterium</taxon>
    </lineage>
</organism>
<feature type="domain" description="CN hydrolase" evidence="10">
    <location>
        <begin position="228"/>
        <end position="470"/>
    </location>
</feature>
<comment type="function">
    <text evidence="9">Catalyzes the phospholipid dependent N-acylation of the N-terminal cysteine of apolipoprotein, the last step in lipoprotein maturation.</text>
</comment>
<dbReference type="RefSeq" id="WP_140998426.1">
    <property type="nucleotide sequence ID" value="NZ_VDCZ01000010.1"/>
</dbReference>
<evidence type="ECO:0000256" key="9">
    <source>
        <dbReference type="HAMAP-Rule" id="MF_01148"/>
    </source>
</evidence>
<dbReference type="Proteomes" id="UP000431264">
    <property type="component" value="Unassembled WGS sequence"/>
</dbReference>
<keyword evidence="3 9" id="KW-1003">Cell membrane</keyword>
<accession>A0A6I4IT70</accession>
<comment type="catalytic activity">
    <reaction evidence="9">
        <text>N-terminal S-1,2-diacyl-sn-glyceryl-L-cysteinyl-[lipoprotein] + a glycerophospholipid = N-acyl-S-1,2-diacyl-sn-glyceryl-L-cysteinyl-[lipoprotein] + a 2-acyl-sn-glycero-3-phospholipid + H(+)</text>
        <dbReference type="Rhea" id="RHEA:48228"/>
        <dbReference type="Rhea" id="RHEA-COMP:14681"/>
        <dbReference type="Rhea" id="RHEA-COMP:14684"/>
        <dbReference type="ChEBI" id="CHEBI:15378"/>
        <dbReference type="ChEBI" id="CHEBI:136912"/>
        <dbReference type="ChEBI" id="CHEBI:140656"/>
        <dbReference type="ChEBI" id="CHEBI:140657"/>
        <dbReference type="ChEBI" id="CHEBI:140660"/>
        <dbReference type="EC" id="2.3.1.269"/>
    </reaction>
</comment>
<dbReference type="PROSITE" id="PS51257">
    <property type="entry name" value="PROKAR_LIPOPROTEIN"/>
    <property type="match status" value="1"/>
</dbReference>
<feature type="transmembrane region" description="Helical" evidence="9">
    <location>
        <begin position="193"/>
        <end position="212"/>
    </location>
</feature>
<dbReference type="EMBL" id="WQLW01000010">
    <property type="protein sequence ID" value="MVO10054.1"/>
    <property type="molecule type" value="Genomic_DNA"/>
</dbReference>
<dbReference type="EC" id="2.3.1.269" evidence="9"/>
<dbReference type="UniPathway" id="UPA00666"/>
<dbReference type="Pfam" id="PF00795">
    <property type="entry name" value="CN_hydrolase"/>
    <property type="match status" value="1"/>
</dbReference>
<keyword evidence="5 9" id="KW-0812">Transmembrane</keyword>
<keyword evidence="8 9" id="KW-0012">Acyltransferase</keyword>
<evidence type="ECO:0000256" key="1">
    <source>
        <dbReference type="ARBA" id="ARBA00004651"/>
    </source>
</evidence>
<evidence type="ECO:0000259" key="10">
    <source>
        <dbReference type="PROSITE" id="PS50263"/>
    </source>
</evidence>
<dbReference type="HAMAP" id="MF_01148">
    <property type="entry name" value="Lnt"/>
    <property type="match status" value="1"/>
</dbReference>
<keyword evidence="11" id="KW-0449">Lipoprotein</keyword>
<proteinExistence type="inferred from homology"/>
<sequence>MLKNLFLEYKFVLLSAILSALACTEMNILLIFIAWTPLIYSLIKIDNFKKALLSGFVFGFFNGLLLFNWIYTSLSDYSTNAFLGFFVIIGLSIINSLLFLVFTSLVLIYKKYFNSKLQILNLIALASVLTLFEELVSYIFIGIPFLNVRTGFTLGKSLYLTQFSVFGGVATLSYIVFFVNICFAEYFFSKSKIYLKFLIFTLPTIFYIGYLLHSKNPVGNSNEIKVSVVTANINPKISWNSSNGNQLAQNFFELCSKATKNNPDFIVWPESTIPWVLEENDDFLKELKKINAEKSIQVIGINKPYNKDKVLNAALFFVPKNMSQYYSKNILLEGFEKPLLKSIQIPFYINLQYKYATENKIQPVKTKHGKAGVLICNESIEDVLVRNQVNNGANFFFIMSNDGWFKDSYISLYHFYIARIMAVAYKKDFAISSNCGYSGFINSNGDILKVSQSNSVFESTHKIFSNDTKTFYSNYPYAFLMLLVIILLTNLFTLKFFKP</sequence>
<name>A0A6I4IT70_9FLAO</name>
<evidence type="ECO:0000256" key="3">
    <source>
        <dbReference type="ARBA" id="ARBA00022475"/>
    </source>
</evidence>
<dbReference type="NCBIfam" id="TIGR00546">
    <property type="entry name" value="lnt"/>
    <property type="match status" value="1"/>
</dbReference>
<evidence type="ECO:0000313" key="12">
    <source>
        <dbReference type="Proteomes" id="UP000431264"/>
    </source>
</evidence>
<gene>
    <name evidence="9 11" type="primary">lnt</name>
    <name evidence="11" type="ORF">GOQ30_12855</name>
</gene>
<evidence type="ECO:0000256" key="2">
    <source>
        <dbReference type="ARBA" id="ARBA00010065"/>
    </source>
</evidence>
<evidence type="ECO:0000256" key="4">
    <source>
        <dbReference type="ARBA" id="ARBA00022679"/>
    </source>
</evidence>
<keyword evidence="12" id="KW-1185">Reference proteome</keyword>
<dbReference type="AlphaFoldDB" id="A0A6I4IT70"/>
<dbReference type="SUPFAM" id="SSF56317">
    <property type="entry name" value="Carbon-nitrogen hydrolase"/>
    <property type="match status" value="1"/>
</dbReference>
<keyword evidence="7 9" id="KW-0472">Membrane</keyword>
<dbReference type="PANTHER" id="PTHR38686">
    <property type="entry name" value="APOLIPOPROTEIN N-ACYLTRANSFERASE"/>
    <property type="match status" value="1"/>
</dbReference>
<comment type="similarity">
    <text evidence="2 9">Belongs to the CN hydrolase family. Apolipoprotein N-acyltransferase subfamily.</text>
</comment>
<comment type="caution">
    <text evidence="11">The sequence shown here is derived from an EMBL/GenBank/DDBJ whole genome shotgun (WGS) entry which is preliminary data.</text>
</comment>